<evidence type="ECO:0000256" key="1">
    <source>
        <dbReference type="SAM" id="MobiDB-lite"/>
    </source>
</evidence>
<sequence length="166" mass="17460">MSSAGDENVCMAGDENLKLTEESLQSITLGIRAALDELKDIGTATEALNGAGLSDLSLSGMEAGHGGLAGDFEAFCELWDWGVRGLMQDADQLAQRAGLAAGMTWEEDRYVEGTFKVAANAVIGNPHATEEEVEQQSWGEVLGAQGRGSGADERWQQLGADQPDGS</sequence>
<proteinExistence type="predicted"/>
<accession>A0A7W9QD37</accession>
<gene>
    <name evidence="2" type="ORF">FHS42_005147</name>
</gene>
<dbReference type="Proteomes" id="UP000588098">
    <property type="component" value="Unassembled WGS sequence"/>
</dbReference>
<protein>
    <submittedName>
        <fullName evidence="2">Uncharacterized protein</fullName>
    </submittedName>
</protein>
<name>A0A7W9QD37_9ACTN</name>
<feature type="region of interest" description="Disordered" evidence="1">
    <location>
        <begin position="129"/>
        <end position="166"/>
    </location>
</feature>
<dbReference type="EMBL" id="JACHJL010000014">
    <property type="protein sequence ID" value="MBB5938063.1"/>
    <property type="molecule type" value="Genomic_DNA"/>
</dbReference>
<evidence type="ECO:0000313" key="2">
    <source>
        <dbReference type="EMBL" id="MBB5938063.1"/>
    </source>
</evidence>
<keyword evidence="3" id="KW-1185">Reference proteome</keyword>
<reference evidence="2 3" key="1">
    <citation type="submission" date="2020-08" db="EMBL/GenBank/DDBJ databases">
        <title>Genomic Encyclopedia of Type Strains, Phase III (KMG-III): the genomes of soil and plant-associated and newly described type strains.</title>
        <authorList>
            <person name="Whitman W."/>
        </authorList>
    </citation>
    <scope>NUCLEOTIDE SEQUENCE [LARGE SCALE GENOMIC DNA]</scope>
    <source>
        <strain evidence="2 3">CECT 8305</strain>
    </source>
</reference>
<dbReference type="AlphaFoldDB" id="A0A7W9QD37"/>
<dbReference type="RefSeq" id="WP_184575540.1">
    <property type="nucleotide sequence ID" value="NZ_JACHJL010000014.1"/>
</dbReference>
<organism evidence="2 3">
    <name type="scientific">Streptomyces zagrosensis</name>
    <dbReference type="NCBI Taxonomy" id="1042984"/>
    <lineage>
        <taxon>Bacteria</taxon>
        <taxon>Bacillati</taxon>
        <taxon>Actinomycetota</taxon>
        <taxon>Actinomycetes</taxon>
        <taxon>Kitasatosporales</taxon>
        <taxon>Streptomycetaceae</taxon>
        <taxon>Streptomyces</taxon>
    </lineage>
</organism>
<evidence type="ECO:0000313" key="3">
    <source>
        <dbReference type="Proteomes" id="UP000588098"/>
    </source>
</evidence>
<comment type="caution">
    <text evidence="2">The sequence shown here is derived from an EMBL/GenBank/DDBJ whole genome shotgun (WGS) entry which is preliminary data.</text>
</comment>